<keyword evidence="2" id="KW-0732">Signal</keyword>
<feature type="region of interest" description="Disordered" evidence="1">
    <location>
        <begin position="149"/>
        <end position="201"/>
    </location>
</feature>
<dbReference type="InterPro" id="IPR049748">
    <property type="entry name" value="HPE1-like_N_CxxC"/>
</dbReference>
<reference evidence="3" key="1">
    <citation type="submission" date="2022-11" db="EMBL/GenBank/DDBJ databases">
        <title>Hoeflea poritis sp. nov., isolated from scleractinian coral Porites lutea.</title>
        <authorList>
            <person name="Zhang G."/>
            <person name="Wei Q."/>
            <person name="Cai L."/>
        </authorList>
    </citation>
    <scope>NUCLEOTIDE SEQUENCE</scope>
    <source>
        <strain evidence="3">E7-10</strain>
    </source>
</reference>
<gene>
    <name evidence="3" type="ORF">OOZ53_05860</name>
</gene>
<feature type="chain" id="PRO_5047372887" evidence="2">
    <location>
        <begin position="21"/>
        <end position="201"/>
    </location>
</feature>
<dbReference type="RefSeq" id="WP_271088416.1">
    <property type="nucleotide sequence ID" value="NZ_JAPJZH010000003.1"/>
</dbReference>
<evidence type="ECO:0000313" key="4">
    <source>
        <dbReference type="Proteomes" id="UP001148313"/>
    </source>
</evidence>
<proteinExistence type="predicted"/>
<dbReference type="EMBL" id="JAPJZH010000003">
    <property type="protein sequence ID" value="MDA4844865.1"/>
    <property type="molecule type" value="Genomic_DNA"/>
</dbReference>
<organism evidence="3 4">
    <name type="scientific">Hoeflea poritis</name>
    <dbReference type="NCBI Taxonomy" id="2993659"/>
    <lineage>
        <taxon>Bacteria</taxon>
        <taxon>Pseudomonadati</taxon>
        <taxon>Pseudomonadota</taxon>
        <taxon>Alphaproteobacteria</taxon>
        <taxon>Hyphomicrobiales</taxon>
        <taxon>Rhizobiaceae</taxon>
        <taxon>Hoeflea</taxon>
    </lineage>
</organism>
<feature type="signal peptide" evidence="2">
    <location>
        <begin position="1"/>
        <end position="20"/>
    </location>
</feature>
<name>A0ABT4VJI5_9HYPH</name>
<evidence type="ECO:0000256" key="1">
    <source>
        <dbReference type="SAM" id="MobiDB-lite"/>
    </source>
</evidence>
<feature type="compositionally biased region" description="Low complexity" evidence="1">
    <location>
        <begin position="176"/>
        <end position="187"/>
    </location>
</feature>
<evidence type="ECO:0000256" key="2">
    <source>
        <dbReference type="SAM" id="SignalP"/>
    </source>
</evidence>
<dbReference type="Proteomes" id="UP001148313">
    <property type="component" value="Unassembled WGS sequence"/>
</dbReference>
<dbReference type="NCBIfam" id="NF041110">
    <property type="entry name" value="HPE1_fam_CxxC"/>
    <property type="match status" value="1"/>
</dbReference>
<evidence type="ECO:0000313" key="3">
    <source>
        <dbReference type="EMBL" id="MDA4844865.1"/>
    </source>
</evidence>
<protein>
    <submittedName>
        <fullName evidence="3">Plant virulence effector HPE1-like domain-containing protein</fullName>
    </submittedName>
</protein>
<feature type="compositionally biased region" description="Polar residues" evidence="1">
    <location>
        <begin position="160"/>
        <end position="170"/>
    </location>
</feature>
<keyword evidence="4" id="KW-1185">Reference proteome</keyword>
<comment type="caution">
    <text evidence="3">The sequence shown here is derived from an EMBL/GenBank/DDBJ whole genome shotgun (WGS) entry which is preliminary data.</text>
</comment>
<sequence>MTRLIAFTSFLALAVGPALAGDSVINVTSDALGAGSVIEVDCSTCPPLKPKKTGPDVHGVEVIEAEIGGKKKTVQTDNMMGGSAVRTVKASHSSPQFAGETVTHTKAGTTVASEHHGTIHIQPGAEPIVADSGTTFEGGGEFNVEEVGENNIRRDGVDGASQTSSVNMNDAQHDNAGQQAPEGGQQPHNNGPEIIELRPTQ</sequence>
<accession>A0ABT4VJI5</accession>